<gene>
    <name evidence="16" type="ORF">LCGC14_0838500</name>
</gene>
<evidence type="ECO:0000256" key="2">
    <source>
        <dbReference type="ARBA" id="ARBA00022490"/>
    </source>
</evidence>
<dbReference type="InterPro" id="IPR038476">
    <property type="entry name" value="UvrC_RNase_H_dom_sf"/>
</dbReference>
<protein>
    <recommendedName>
        <fullName evidence="11">UvrABC system protein C</fullName>
    </recommendedName>
    <alternativeName>
        <fullName evidence="12">Excinuclease ABC subunit C</fullName>
    </alternativeName>
</protein>
<dbReference type="SMART" id="SM00278">
    <property type="entry name" value="HhH1"/>
    <property type="match status" value="2"/>
</dbReference>
<dbReference type="HAMAP" id="MF_00203">
    <property type="entry name" value="UvrC"/>
    <property type="match status" value="1"/>
</dbReference>
<dbReference type="SUPFAM" id="SSF46600">
    <property type="entry name" value="C-terminal UvrC-binding domain of UvrB"/>
    <property type="match status" value="1"/>
</dbReference>
<dbReference type="InterPro" id="IPR001162">
    <property type="entry name" value="UvrC_RNase_H_dom"/>
</dbReference>
<evidence type="ECO:0000256" key="7">
    <source>
        <dbReference type="ARBA" id="ARBA00023236"/>
    </source>
</evidence>
<dbReference type="InterPro" id="IPR010994">
    <property type="entry name" value="RuvA_2-like"/>
</dbReference>
<organism evidence="16">
    <name type="scientific">marine sediment metagenome</name>
    <dbReference type="NCBI Taxonomy" id="412755"/>
    <lineage>
        <taxon>unclassified sequences</taxon>
        <taxon>metagenomes</taxon>
        <taxon>ecological metagenomes</taxon>
    </lineage>
</organism>
<dbReference type="PROSITE" id="PS50165">
    <property type="entry name" value="UVRC"/>
    <property type="match status" value="1"/>
</dbReference>
<comment type="similarity">
    <text evidence="9">Belongs to the UvrC family.</text>
</comment>
<evidence type="ECO:0000256" key="1">
    <source>
        <dbReference type="ARBA" id="ARBA00004496"/>
    </source>
</evidence>
<dbReference type="InterPro" id="IPR036876">
    <property type="entry name" value="UVR_dom_sf"/>
</dbReference>
<dbReference type="Pfam" id="PF14520">
    <property type="entry name" value="HHH_5"/>
    <property type="match status" value="1"/>
</dbReference>
<dbReference type="Pfam" id="PF22920">
    <property type="entry name" value="UvrC_RNaseH"/>
    <property type="match status" value="1"/>
</dbReference>
<proteinExistence type="inferred from homology"/>
<dbReference type="FunFam" id="3.40.1440.10:FF:000001">
    <property type="entry name" value="UvrABC system protein C"/>
    <property type="match status" value="1"/>
</dbReference>
<dbReference type="GO" id="GO:0005737">
    <property type="term" value="C:cytoplasm"/>
    <property type="evidence" value="ECO:0007669"/>
    <property type="project" value="UniProtKB-SubCell"/>
</dbReference>
<dbReference type="GO" id="GO:0009380">
    <property type="term" value="C:excinuclease repair complex"/>
    <property type="evidence" value="ECO:0007669"/>
    <property type="project" value="InterPro"/>
</dbReference>
<dbReference type="GO" id="GO:0006289">
    <property type="term" value="P:nucleotide-excision repair"/>
    <property type="evidence" value="ECO:0007669"/>
    <property type="project" value="InterPro"/>
</dbReference>
<dbReference type="SUPFAM" id="SSF82771">
    <property type="entry name" value="GIY-YIG endonuclease"/>
    <property type="match status" value="1"/>
</dbReference>
<dbReference type="InterPro" id="IPR003583">
    <property type="entry name" value="Hlx-hairpin-Hlx_DNA-bd_motif"/>
</dbReference>
<dbReference type="Pfam" id="PF02151">
    <property type="entry name" value="UVR"/>
    <property type="match status" value="1"/>
</dbReference>
<evidence type="ECO:0000259" key="13">
    <source>
        <dbReference type="PROSITE" id="PS50151"/>
    </source>
</evidence>
<keyword evidence="5" id="KW-0267">Excision nuclease</keyword>
<evidence type="ECO:0000256" key="11">
    <source>
        <dbReference type="ARBA" id="ARBA00067419"/>
    </source>
</evidence>
<evidence type="ECO:0000256" key="6">
    <source>
        <dbReference type="ARBA" id="ARBA00023204"/>
    </source>
</evidence>
<comment type="subcellular location">
    <subcellularLocation>
        <location evidence="1">Cytoplasm</location>
    </subcellularLocation>
</comment>
<keyword evidence="7" id="KW-0742">SOS response</keyword>
<keyword evidence="2" id="KW-0963">Cytoplasm</keyword>
<dbReference type="Pfam" id="PF08459">
    <property type="entry name" value="UvrC_RNaseH_dom"/>
    <property type="match status" value="1"/>
</dbReference>
<dbReference type="InterPro" id="IPR050066">
    <property type="entry name" value="UvrABC_protein_C"/>
</dbReference>
<evidence type="ECO:0000259" key="14">
    <source>
        <dbReference type="PROSITE" id="PS50164"/>
    </source>
</evidence>
<evidence type="ECO:0000313" key="16">
    <source>
        <dbReference type="EMBL" id="KKN29997.1"/>
    </source>
</evidence>
<dbReference type="AlphaFoldDB" id="A0A0F9PZ34"/>
<evidence type="ECO:0000256" key="9">
    <source>
        <dbReference type="ARBA" id="ARBA00061531"/>
    </source>
</evidence>
<comment type="subunit">
    <text evidence="10">Interacts with UvrB in an incision complex.</text>
</comment>
<name>A0A0F9PZ34_9ZZZZ</name>
<feature type="domain" description="UvrC family homology region profile" evidence="15">
    <location>
        <begin position="268"/>
        <end position="491"/>
    </location>
</feature>
<keyword evidence="3" id="KW-0227">DNA damage</keyword>
<dbReference type="Gene3D" id="1.10.150.20">
    <property type="entry name" value="5' to 3' exonuclease, C-terminal subdomain"/>
    <property type="match status" value="1"/>
</dbReference>
<dbReference type="PROSITE" id="PS50151">
    <property type="entry name" value="UVR"/>
    <property type="match status" value="1"/>
</dbReference>
<evidence type="ECO:0000256" key="5">
    <source>
        <dbReference type="ARBA" id="ARBA00022881"/>
    </source>
</evidence>
<dbReference type="PANTHER" id="PTHR30562:SF1">
    <property type="entry name" value="UVRABC SYSTEM PROTEIN C"/>
    <property type="match status" value="1"/>
</dbReference>
<keyword evidence="6" id="KW-0234">DNA repair</keyword>
<evidence type="ECO:0000256" key="8">
    <source>
        <dbReference type="ARBA" id="ARBA00059452"/>
    </source>
</evidence>
<evidence type="ECO:0000256" key="10">
    <source>
        <dbReference type="ARBA" id="ARBA00062841"/>
    </source>
</evidence>
<dbReference type="Gene3D" id="4.10.860.10">
    <property type="entry name" value="UVR domain"/>
    <property type="match status" value="1"/>
</dbReference>
<sequence length="619" mass="69721">MSEENEQAETNNVDNEANKFDSAAFLKTLTNRPGVYRMIDKDNTVIYVGKAKNLKNRVSSYFRNTGLTSKTRVMAGQIAAIEITVTHTENEALILENNLIKEWMPRYNILLRDDKTYPYLLISGHKFPRLTLHRGVKRSTGNYFGPYPSAGAVRESLNLLQKLFPVRQCDETYYQNRSRPCLQHQIKRCTAPCVGLISEEDYQKDVQHTILFLQGKNQQVMDELSQQMDVASKELDFELAASIRDKIISLRRIQERQYVSSEQGDLDVLAAIVRDGIAIVEVCFIRGGRSLGNKSYFPKGSSESTPEELLSAFIPQYYLGKDVPAEILVSHVPEDMALLEEVLRTESQHRVQLRCPQRGTSVRWMTMATTNADISLSQRLSSRANLLQRFELLQEALGLAEMPKRLECFDISHSSGERTVASCVVFGLEGAIKSDYRKFNIEGITPGDDYAAMNQALTRRFTRLQKGEGKRPDLLLIDGGKGQLTEAKAVMANLQLDIDILGIAKGPERKPGEETLFLVGRAGEVHLPPDSPALHLLQQVRDEAHRFAITGHRQRRAKARNTSPLEGIDGMGPKRRQKLLQQFGGLQEIQRAGVEDIMRVDGISKALAQKIYDVFHSDN</sequence>
<dbReference type="CDD" id="cd10434">
    <property type="entry name" value="GIY-YIG_UvrC_Cho"/>
    <property type="match status" value="1"/>
</dbReference>
<dbReference type="SMART" id="SM00465">
    <property type="entry name" value="GIYc"/>
    <property type="match status" value="1"/>
</dbReference>
<dbReference type="PROSITE" id="PS50164">
    <property type="entry name" value="GIY_YIG"/>
    <property type="match status" value="1"/>
</dbReference>
<dbReference type="FunFam" id="3.30.420.340:FF:000001">
    <property type="entry name" value="UvrABC system protein C"/>
    <property type="match status" value="1"/>
</dbReference>
<dbReference type="SUPFAM" id="SSF47781">
    <property type="entry name" value="RuvA domain 2-like"/>
    <property type="match status" value="1"/>
</dbReference>
<comment type="caution">
    <text evidence="16">The sequence shown here is derived from an EMBL/GenBank/DDBJ whole genome shotgun (WGS) entry which is preliminary data.</text>
</comment>
<keyword evidence="4" id="KW-0228">DNA excision</keyword>
<dbReference type="Gene3D" id="3.30.420.340">
    <property type="entry name" value="UvrC, RNAse H endonuclease domain"/>
    <property type="match status" value="1"/>
</dbReference>
<dbReference type="NCBIfam" id="TIGR00194">
    <property type="entry name" value="uvrC"/>
    <property type="match status" value="1"/>
</dbReference>
<dbReference type="PANTHER" id="PTHR30562">
    <property type="entry name" value="UVRC/OXIDOREDUCTASE"/>
    <property type="match status" value="1"/>
</dbReference>
<reference evidence="16" key="1">
    <citation type="journal article" date="2015" name="Nature">
        <title>Complex archaea that bridge the gap between prokaryotes and eukaryotes.</title>
        <authorList>
            <person name="Spang A."/>
            <person name="Saw J.H."/>
            <person name="Jorgensen S.L."/>
            <person name="Zaremba-Niedzwiedzka K."/>
            <person name="Martijn J."/>
            <person name="Lind A.E."/>
            <person name="van Eijk R."/>
            <person name="Schleper C."/>
            <person name="Guy L."/>
            <person name="Ettema T.J."/>
        </authorList>
    </citation>
    <scope>NUCLEOTIDE SEQUENCE</scope>
</reference>
<comment type="function">
    <text evidence="8">The UvrABC repair system catalyzes the recognition and processing of DNA lesions. UvrC both incises the 5' and 3' sides of the lesion. The N-terminal half is responsible for the 3' incision and the C-terminal half is responsible for the 5' incision.</text>
</comment>
<dbReference type="FunFam" id="1.10.150.20:FF:000005">
    <property type="entry name" value="UvrABC system protein C"/>
    <property type="match status" value="1"/>
</dbReference>
<dbReference type="GO" id="GO:0009381">
    <property type="term" value="F:excinuclease ABC activity"/>
    <property type="evidence" value="ECO:0007669"/>
    <property type="project" value="InterPro"/>
</dbReference>
<dbReference type="InterPro" id="IPR001943">
    <property type="entry name" value="UVR_dom"/>
</dbReference>
<dbReference type="InterPro" id="IPR035901">
    <property type="entry name" value="GIY-YIG_endonuc_sf"/>
</dbReference>
<evidence type="ECO:0000256" key="3">
    <source>
        <dbReference type="ARBA" id="ARBA00022763"/>
    </source>
</evidence>
<dbReference type="GO" id="GO:0009432">
    <property type="term" value="P:SOS response"/>
    <property type="evidence" value="ECO:0007669"/>
    <property type="project" value="UniProtKB-KW"/>
</dbReference>
<dbReference type="InterPro" id="IPR047296">
    <property type="entry name" value="GIY-YIG_UvrC_Cho"/>
</dbReference>
<dbReference type="GO" id="GO:0003677">
    <property type="term" value="F:DNA binding"/>
    <property type="evidence" value="ECO:0007669"/>
    <property type="project" value="InterPro"/>
</dbReference>
<dbReference type="InterPro" id="IPR004791">
    <property type="entry name" value="UvrC"/>
</dbReference>
<evidence type="ECO:0000256" key="4">
    <source>
        <dbReference type="ARBA" id="ARBA00022769"/>
    </source>
</evidence>
<evidence type="ECO:0000259" key="15">
    <source>
        <dbReference type="PROSITE" id="PS50165"/>
    </source>
</evidence>
<dbReference type="Gene3D" id="3.40.1440.10">
    <property type="entry name" value="GIY-YIG endonuclease"/>
    <property type="match status" value="1"/>
</dbReference>
<dbReference type="InterPro" id="IPR000305">
    <property type="entry name" value="GIY-YIG_endonuc"/>
</dbReference>
<feature type="domain" description="UVR" evidence="13">
    <location>
        <begin position="218"/>
        <end position="253"/>
    </location>
</feature>
<accession>A0A0F9PZ34</accession>
<feature type="domain" description="GIY-YIG" evidence="14">
    <location>
        <begin position="31"/>
        <end position="109"/>
    </location>
</feature>
<evidence type="ECO:0000256" key="12">
    <source>
        <dbReference type="ARBA" id="ARBA00077138"/>
    </source>
</evidence>
<dbReference type="NCBIfam" id="NF001824">
    <property type="entry name" value="PRK00558.1-5"/>
    <property type="match status" value="1"/>
</dbReference>
<dbReference type="Pfam" id="PF01541">
    <property type="entry name" value="GIY-YIG"/>
    <property type="match status" value="1"/>
</dbReference>
<dbReference type="EMBL" id="LAZR01002442">
    <property type="protein sequence ID" value="KKN29997.1"/>
    <property type="molecule type" value="Genomic_DNA"/>
</dbReference>